<dbReference type="PANTHER" id="PTHR12242:SF1">
    <property type="entry name" value="MYND-TYPE DOMAIN-CONTAINING PROTEIN"/>
    <property type="match status" value="1"/>
</dbReference>
<comment type="caution">
    <text evidence="3">The sequence shown here is derived from an EMBL/GenBank/DDBJ whole genome shotgun (WGS) entry which is preliminary data.</text>
</comment>
<dbReference type="VEuPathDB" id="FungiDB:EYZ11_009487"/>
<proteinExistence type="predicted"/>
<dbReference type="PANTHER" id="PTHR12242">
    <property type="entry name" value="OS02G0130600 PROTEIN-RELATED"/>
    <property type="match status" value="1"/>
</dbReference>
<dbReference type="OrthoDB" id="419711at2759"/>
<feature type="transmembrane region" description="Helical" evidence="1">
    <location>
        <begin position="65"/>
        <end position="86"/>
    </location>
</feature>
<evidence type="ECO:0000313" key="3">
    <source>
        <dbReference type="EMBL" id="THC91047.1"/>
    </source>
</evidence>
<dbReference type="STRING" id="1220188.A0A4S3J9X4"/>
<evidence type="ECO:0000313" key="5">
    <source>
        <dbReference type="Proteomes" id="UP000324241"/>
    </source>
</evidence>
<dbReference type="EMBL" id="QUQM01000005">
    <property type="protein sequence ID" value="KAA8643584.1"/>
    <property type="molecule type" value="Genomic_DNA"/>
</dbReference>
<feature type="transmembrane region" description="Helical" evidence="1">
    <location>
        <begin position="106"/>
        <end position="126"/>
    </location>
</feature>
<protein>
    <submittedName>
        <fullName evidence="3">Uncharacterized protein</fullName>
    </submittedName>
</protein>
<dbReference type="AlphaFoldDB" id="A0A4S3J9X4"/>
<feature type="transmembrane region" description="Helical" evidence="1">
    <location>
        <begin position="207"/>
        <end position="234"/>
    </location>
</feature>
<evidence type="ECO:0000313" key="2">
    <source>
        <dbReference type="EMBL" id="KAA8643584.1"/>
    </source>
</evidence>
<dbReference type="Proteomes" id="UP000308092">
    <property type="component" value="Unassembled WGS sequence"/>
</dbReference>
<dbReference type="Proteomes" id="UP000324241">
    <property type="component" value="Unassembled WGS sequence"/>
</dbReference>
<keyword evidence="1" id="KW-1133">Transmembrane helix</keyword>
<name>A0A4S3J9X4_9EURO</name>
<dbReference type="EMBL" id="SOSA01000453">
    <property type="protein sequence ID" value="THC91047.1"/>
    <property type="molecule type" value="Genomic_DNA"/>
</dbReference>
<feature type="transmembrane region" description="Helical" evidence="1">
    <location>
        <begin position="138"/>
        <end position="158"/>
    </location>
</feature>
<feature type="transmembrane region" description="Helical" evidence="1">
    <location>
        <begin position="22"/>
        <end position="45"/>
    </location>
</feature>
<keyword evidence="1" id="KW-0472">Membrane</keyword>
<feature type="transmembrane region" description="Helical" evidence="1">
    <location>
        <begin position="165"/>
        <end position="187"/>
    </location>
</feature>
<accession>A0A4S3J9X4</accession>
<keyword evidence="1" id="KW-0812">Transmembrane</keyword>
<gene>
    <name evidence="2" type="ORF">ATNIH1004_010353</name>
    <name evidence="3" type="ORF">EYZ11_009487</name>
</gene>
<reference evidence="3 4" key="1">
    <citation type="submission" date="2019-03" db="EMBL/GenBank/DDBJ databases">
        <title>The genome sequence of a newly discovered highly antifungal drug resistant Aspergillus species, Aspergillus tanneri NIH 1004.</title>
        <authorList>
            <person name="Mounaud S."/>
            <person name="Singh I."/>
            <person name="Joardar V."/>
            <person name="Pakala S."/>
            <person name="Pakala S."/>
            <person name="Venepally P."/>
            <person name="Hoover J."/>
            <person name="Nierman W."/>
            <person name="Chung J."/>
            <person name="Losada L."/>
        </authorList>
    </citation>
    <scope>NUCLEOTIDE SEQUENCE [LARGE SCALE GENOMIC DNA]</scope>
    <source>
        <strain evidence="3 4">NIH1004</strain>
    </source>
</reference>
<dbReference type="RefSeq" id="XP_033422946.1">
    <property type="nucleotide sequence ID" value="XM_033574928.1"/>
</dbReference>
<evidence type="ECO:0000256" key="1">
    <source>
        <dbReference type="SAM" id="Phobius"/>
    </source>
</evidence>
<sequence>MGVDPCLDQHHRFETSWLLPPLAFAFLRGLVAFYIFFTNFFIWGWNGTHGYRDAIGQSFSYFTWLTFWGLGFYYLVACIHTTCYALTGRSVLLGRWSRVLRALHCLFYATVTTFPFLVTIVFWAILYNGTWYSATFNGWSNISQHGLNSLFALLEVILPATDPHPLITLLFLVLILLLYVSLAYLTHHTQGFYPYSFLNPGAHGEKSGLVAGYSFGIFAGILVIFAVSWGAIWLRRRLTGGKVKRSTYDTGYVVEMQEVSV</sequence>
<evidence type="ECO:0000313" key="4">
    <source>
        <dbReference type="Proteomes" id="UP000308092"/>
    </source>
</evidence>
<organism evidence="3 4">
    <name type="scientific">Aspergillus tanneri</name>
    <dbReference type="NCBI Taxonomy" id="1220188"/>
    <lineage>
        <taxon>Eukaryota</taxon>
        <taxon>Fungi</taxon>
        <taxon>Dikarya</taxon>
        <taxon>Ascomycota</taxon>
        <taxon>Pezizomycotina</taxon>
        <taxon>Eurotiomycetes</taxon>
        <taxon>Eurotiomycetidae</taxon>
        <taxon>Eurotiales</taxon>
        <taxon>Aspergillaceae</taxon>
        <taxon>Aspergillus</taxon>
        <taxon>Aspergillus subgen. Circumdati</taxon>
    </lineage>
</organism>
<keyword evidence="4" id="KW-1185">Reference proteome</keyword>
<reference evidence="2 5" key="2">
    <citation type="submission" date="2019-08" db="EMBL/GenBank/DDBJ databases">
        <title>The genome sequence of a newly discovered highly antifungal drug resistant Aspergillus species, Aspergillus tanneri NIH 1004.</title>
        <authorList>
            <person name="Mounaud S."/>
            <person name="Singh I."/>
            <person name="Joardar V."/>
            <person name="Pakala S."/>
            <person name="Pakala S."/>
            <person name="Venepally P."/>
            <person name="Chung J.K."/>
            <person name="Losada L."/>
            <person name="Nierman W.C."/>
        </authorList>
    </citation>
    <scope>NUCLEOTIDE SEQUENCE [LARGE SCALE GENOMIC DNA]</scope>
    <source>
        <strain evidence="2 5">NIH1004</strain>
    </source>
</reference>
<dbReference type="GO" id="GO:0016020">
    <property type="term" value="C:membrane"/>
    <property type="evidence" value="ECO:0007669"/>
    <property type="project" value="TreeGrafter"/>
</dbReference>
<dbReference type="GeneID" id="54333055"/>